<feature type="coiled-coil region" evidence="5">
    <location>
        <begin position="276"/>
        <end position="307"/>
    </location>
</feature>
<dbReference type="PRINTS" id="PR00344">
    <property type="entry name" value="BCTRLSENSOR"/>
</dbReference>
<evidence type="ECO:0000259" key="8">
    <source>
        <dbReference type="PROSITE" id="PS50113"/>
    </source>
</evidence>
<dbReference type="InterPro" id="IPR013655">
    <property type="entry name" value="PAS_fold_3"/>
</dbReference>
<evidence type="ECO:0000256" key="4">
    <source>
        <dbReference type="PROSITE-ProRule" id="PRU00169"/>
    </source>
</evidence>
<dbReference type="PROSITE" id="PS50110">
    <property type="entry name" value="RESPONSE_REGULATORY"/>
    <property type="match status" value="1"/>
</dbReference>
<keyword evidence="3 4" id="KW-0597">Phosphoprotein</keyword>
<dbReference type="RefSeq" id="WP_066411714.1">
    <property type="nucleotide sequence ID" value="NZ_FKBS01000014.1"/>
</dbReference>
<evidence type="ECO:0000313" key="10">
    <source>
        <dbReference type="Proteomes" id="UP000077037"/>
    </source>
</evidence>
<keyword evidence="5" id="KW-0175">Coiled coil</keyword>
<evidence type="ECO:0000256" key="2">
    <source>
        <dbReference type="ARBA" id="ARBA00012438"/>
    </source>
</evidence>
<protein>
    <recommendedName>
        <fullName evidence="2">histidine kinase</fullName>
        <ecNumber evidence="2">2.7.13.3</ecNumber>
    </recommendedName>
</protein>
<dbReference type="Pfam" id="PF00512">
    <property type="entry name" value="HisKA"/>
    <property type="match status" value="1"/>
</dbReference>
<reference evidence="9 10" key="1">
    <citation type="submission" date="2016-03" db="EMBL/GenBank/DDBJ databases">
        <authorList>
            <consortium name="Pathogen Informatics"/>
        </authorList>
    </citation>
    <scope>NUCLEOTIDE SEQUENCE [LARGE SCALE GENOMIC DNA]</scope>
    <source>
        <strain evidence="9 10">NCTC13364</strain>
    </source>
</reference>
<dbReference type="InterPro" id="IPR000700">
    <property type="entry name" value="PAS-assoc_C"/>
</dbReference>
<dbReference type="AlphaFoldDB" id="A0A157P4H9"/>
<name>A0A157P4H9_9BORD</name>
<dbReference type="InterPro" id="IPR011006">
    <property type="entry name" value="CheY-like_superfamily"/>
</dbReference>
<feature type="domain" description="Histidine kinase" evidence="6">
    <location>
        <begin position="323"/>
        <end position="548"/>
    </location>
</feature>
<dbReference type="CDD" id="cd00082">
    <property type="entry name" value="HisKA"/>
    <property type="match status" value="1"/>
</dbReference>
<evidence type="ECO:0000256" key="1">
    <source>
        <dbReference type="ARBA" id="ARBA00000085"/>
    </source>
</evidence>
<dbReference type="InterPro" id="IPR003594">
    <property type="entry name" value="HATPase_dom"/>
</dbReference>
<evidence type="ECO:0000259" key="6">
    <source>
        <dbReference type="PROSITE" id="PS50109"/>
    </source>
</evidence>
<dbReference type="SUPFAM" id="SSF55785">
    <property type="entry name" value="PYP-like sensor domain (PAS domain)"/>
    <property type="match status" value="1"/>
</dbReference>
<evidence type="ECO:0000256" key="5">
    <source>
        <dbReference type="SAM" id="Coils"/>
    </source>
</evidence>
<dbReference type="Gene3D" id="3.30.450.20">
    <property type="entry name" value="PAS domain"/>
    <property type="match status" value="1"/>
</dbReference>
<feature type="domain" description="Response regulatory" evidence="7">
    <location>
        <begin position="569"/>
        <end position="684"/>
    </location>
</feature>
<feature type="domain" description="PAC" evidence="8">
    <location>
        <begin position="233"/>
        <end position="285"/>
    </location>
</feature>
<dbReference type="Gene3D" id="3.30.565.10">
    <property type="entry name" value="Histidine kinase-like ATPase, C-terminal domain"/>
    <property type="match status" value="1"/>
</dbReference>
<dbReference type="Proteomes" id="UP000077037">
    <property type="component" value="Unassembled WGS sequence"/>
</dbReference>
<dbReference type="InterPro" id="IPR036097">
    <property type="entry name" value="HisK_dim/P_sf"/>
</dbReference>
<dbReference type="EMBL" id="FKBS01000014">
    <property type="protein sequence ID" value="SAI28196.1"/>
    <property type="molecule type" value="Genomic_DNA"/>
</dbReference>
<proteinExistence type="predicted"/>
<dbReference type="SUPFAM" id="SSF52172">
    <property type="entry name" value="CheY-like"/>
    <property type="match status" value="1"/>
</dbReference>
<dbReference type="Gene3D" id="1.10.287.130">
    <property type="match status" value="1"/>
</dbReference>
<dbReference type="Gene3D" id="3.40.50.2300">
    <property type="match status" value="1"/>
</dbReference>
<dbReference type="SMART" id="SM00387">
    <property type="entry name" value="HATPase_c"/>
    <property type="match status" value="1"/>
</dbReference>
<gene>
    <name evidence="9" type="ORF">SAMEA1982600_02230</name>
</gene>
<dbReference type="InterPro" id="IPR004358">
    <property type="entry name" value="Sig_transdc_His_kin-like_C"/>
</dbReference>
<dbReference type="InterPro" id="IPR005467">
    <property type="entry name" value="His_kinase_dom"/>
</dbReference>
<dbReference type="Gene3D" id="2.10.70.100">
    <property type="match status" value="1"/>
</dbReference>
<dbReference type="InterPro" id="IPR001789">
    <property type="entry name" value="Sig_transdc_resp-reg_receiver"/>
</dbReference>
<dbReference type="PROSITE" id="PS50113">
    <property type="entry name" value="PAC"/>
    <property type="match status" value="1"/>
</dbReference>
<dbReference type="NCBIfam" id="TIGR00229">
    <property type="entry name" value="sensory_box"/>
    <property type="match status" value="1"/>
</dbReference>
<accession>A0A157P4H9</accession>
<dbReference type="SMART" id="SM00448">
    <property type="entry name" value="REC"/>
    <property type="match status" value="1"/>
</dbReference>
<comment type="catalytic activity">
    <reaction evidence="1">
        <text>ATP + protein L-histidine = ADP + protein N-phospho-L-histidine.</text>
        <dbReference type="EC" id="2.7.13.3"/>
    </reaction>
</comment>
<dbReference type="InterPro" id="IPR003661">
    <property type="entry name" value="HisK_dim/P_dom"/>
</dbReference>
<evidence type="ECO:0000256" key="3">
    <source>
        <dbReference type="ARBA" id="ARBA00022553"/>
    </source>
</evidence>
<dbReference type="SUPFAM" id="SSF47384">
    <property type="entry name" value="Homodimeric domain of signal transducing histidine kinase"/>
    <property type="match status" value="1"/>
</dbReference>
<feature type="modified residue" description="4-aspartylphosphate" evidence="4">
    <location>
        <position position="619"/>
    </location>
</feature>
<organism evidence="9 10">
    <name type="scientific">Bordetella ansorpii</name>
    <dbReference type="NCBI Taxonomy" id="288768"/>
    <lineage>
        <taxon>Bacteria</taxon>
        <taxon>Pseudomonadati</taxon>
        <taxon>Pseudomonadota</taxon>
        <taxon>Betaproteobacteria</taxon>
        <taxon>Burkholderiales</taxon>
        <taxon>Alcaligenaceae</taxon>
        <taxon>Bordetella</taxon>
    </lineage>
</organism>
<dbReference type="OrthoDB" id="9146564at2"/>
<dbReference type="Pfam" id="PF00072">
    <property type="entry name" value="Response_reg"/>
    <property type="match status" value="1"/>
</dbReference>
<dbReference type="EC" id="2.7.13.3" evidence="2"/>
<sequence length="690" mass="74217">MGDAGEGRQVSICAPYGRDAESVSQLLLRDGYHAVVHPDLAALAAGLDEHVGVVLLTEEALRSGADALRAALLRQQDWSDIPFVVLAAARSTRSRSVEWAYTQLRTLFSNAVVLERPLGRKSLLSAIDSALRSRRKQFEMRDRLAERDRARQELAESNARLLLAADAAEIGFWNVDPANGKLDGSPRMRAMFGFAHHADLSLADLHHALHPADAPAAEQAYAAACDPARRAPYDVQYRTVSSDGVVRWVAAKGRGLFDADGVCARVIGTAIDITALKAYSLELRSLNETLEERVKERTDRLMQAEAALRQSQKMEAVGQLTGGIAHDFNNMLTGVIGAMDIMRRRMSAGRMEGLERYMDAASASAQRAATLTARLLAFSRRQSLDARPLDAAQLLRSLEDLLRRTLGERVDLRIITGHDLPFAVADANQLESAILNLVINARDAMPDGGQLTVEAHAIDIGTDYASVNPELGTGRYVVVKVSDTGVGMAPELIEKAFEPFFTTKAVGQGTGLGLSMVYGFARQSGGQVRIHSELGVGTSVSLYLRSAQAQSGQQAASPAPAPPQGGGEHVLVVEDDASVRLLIKDVLEELSYRPVEAAEADAALAILRSDVPIRLMVSDVGLPGMNGRQLAEAARQHRPDLPILFVTGYAENAAIRAGFLGTNMAMITKPFALEALAAKISEMLAQQAAG</sequence>
<dbReference type="InterPro" id="IPR035965">
    <property type="entry name" value="PAS-like_dom_sf"/>
</dbReference>
<dbReference type="PANTHER" id="PTHR43065">
    <property type="entry name" value="SENSOR HISTIDINE KINASE"/>
    <property type="match status" value="1"/>
</dbReference>
<dbReference type="Pfam" id="PF02518">
    <property type="entry name" value="HATPase_c"/>
    <property type="match status" value="1"/>
</dbReference>
<dbReference type="PANTHER" id="PTHR43065:SF42">
    <property type="entry name" value="TWO-COMPONENT SENSOR PPRA"/>
    <property type="match status" value="1"/>
</dbReference>
<dbReference type="SMART" id="SM00388">
    <property type="entry name" value="HisKA"/>
    <property type="match status" value="1"/>
</dbReference>
<evidence type="ECO:0000259" key="7">
    <source>
        <dbReference type="PROSITE" id="PS50110"/>
    </source>
</evidence>
<dbReference type="GO" id="GO:0000155">
    <property type="term" value="F:phosphorelay sensor kinase activity"/>
    <property type="evidence" value="ECO:0007669"/>
    <property type="project" value="InterPro"/>
</dbReference>
<dbReference type="Pfam" id="PF08447">
    <property type="entry name" value="PAS_3"/>
    <property type="match status" value="1"/>
</dbReference>
<dbReference type="PROSITE" id="PS50109">
    <property type="entry name" value="HIS_KIN"/>
    <property type="match status" value="1"/>
</dbReference>
<dbReference type="InterPro" id="IPR000014">
    <property type="entry name" value="PAS"/>
</dbReference>
<evidence type="ECO:0000313" key="9">
    <source>
        <dbReference type="EMBL" id="SAI28196.1"/>
    </source>
</evidence>
<dbReference type="InterPro" id="IPR036890">
    <property type="entry name" value="HATPase_C_sf"/>
</dbReference>
<dbReference type="SUPFAM" id="SSF55874">
    <property type="entry name" value="ATPase domain of HSP90 chaperone/DNA topoisomerase II/histidine kinase"/>
    <property type="match status" value="1"/>
</dbReference>